<dbReference type="EMBL" id="CP016757">
    <property type="protein sequence ID" value="ANZ45767.1"/>
    <property type="molecule type" value="Genomic_DNA"/>
</dbReference>
<dbReference type="OrthoDB" id="6173at2"/>
<dbReference type="STRING" id="1197717.BED41_12150"/>
<dbReference type="KEGG" id="cpor:BED41_12150"/>
<protein>
    <submittedName>
        <fullName evidence="1">Uncharacterized protein</fullName>
    </submittedName>
</protein>
<sequence>MEYICGLHKRYSCAMMVTAFYIIVQAFLLLACEGPSASCLQDRGSIYVMEAMKSISSTTLSQRTTETRLSSLSVMTAPAPRAISEAFSDGLNLAAERTRSWALWDIFIGSEQESHPSSDMVARK</sequence>
<evidence type="ECO:0000313" key="1">
    <source>
        <dbReference type="EMBL" id="ANZ45767.1"/>
    </source>
</evidence>
<proteinExistence type="predicted"/>
<evidence type="ECO:0000313" key="2">
    <source>
        <dbReference type="Proteomes" id="UP000093044"/>
    </source>
</evidence>
<keyword evidence="2" id="KW-1185">Reference proteome</keyword>
<dbReference type="RefSeq" id="WP_066746681.1">
    <property type="nucleotide sequence ID" value="NZ_CALCLR010000020.1"/>
</dbReference>
<organism evidence="1 2">
    <name type="scientific">Cloacibacillus porcorum</name>
    <dbReference type="NCBI Taxonomy" id="1197717"/>
    <lineage>
        <taxon>Bacteria</taxon>
        <taxon>Thermotogati</taxon>
        <taxon>Synergistota</taxon>
        <taxon>Synergistia</taxon>
        <taxon>Synergistales</taxon>
        <taxon>Synergistaceae</taxon>
        <taxon>Cloacibacillus</taxon>
    </lineage>
</organism>
<dbReference type="AlphaFoldDB" id="A0A1B2I756"/>
<gene>
    <name evidence="1" type="ORF">BED41_12150</name>
</gene>
<name>A0A1B2I756_9BACT</name>
<reference evidence="1" key="1">
    <citation type="submission" date="2016-08" db="EMBL/GenBank/DDBJ databases">
        <title>Complete genome of Cloacibacillus porcorum.</title>
        <authorList>
            <person name="Looft T."/>
            <person name="Bayles D.O."/>
            <person name="Alt D.P."/>
        </authorList>
    </citation>
    <scope>NUCLEOTIDE SEQUENCE [LARGE SCALE GENOMIC DNA]</scope>
    <source>
        <strain evidence="1">CL-84</strain>
    </source>
</reference>
<dbReference type="Proteomes" id="UP000093044">
    <property type="component" value="Chromosome"/>
</dbReference>
<accession>A0A1B2I756</accession>
<dbReference type="GeneID" id="83058598"/>